<evidence type="ECO:0000313" key="3">
    <source>
        <dbReference type="Proteomes" id="UP000298416"/>
    </source>
</evidence>
<protein>
    <recommendedName>
        <fullName evidence="1">HAT C-terminal dimerisation domain-containing protein</fullName>
    </recommendedName>
</protein>
<feature type="domain" description="HAT C-terminal dimerisation" evidence="1">
    <location>
        <begin position="49"/>
        <end position="109"/>
    </location>
</feature>
<dbReference type="SUPFAM" id="SSF53098">
    <property type="entry name" value="Ribonuclease H-like"/>
    <property type="match status" value="1"/>
</dbReference>
<evidence type="ECO:0000313" key="2">
    <source>
        <dbReference type="EMBL" id="KAG6405703.1"/>
    </source>
</evidence>
<organism evidence="2">
    <name type="scientific">Salvia splendens</name>
    <name type="common">Scarlet sage</name>
    <dbReference type="NCBI Taxonomy" id="180675"/>
    <lineage>
        <taxon>Eukaryota</taxon>
        <taxon>Viridiplantae</taxon>
        <taxon>Streptophyta</taxon>
        <taxon>Embryophyta</taxon>
        <taxon>Tracheophyta</taxon>
        <taxon>Spermatophyta</taxon>
        <taxon>Magnoliopsida</taxon>
        <taxon>eudicotyledons</taxon>
        <taxon>Gunneridae</taxon>
        <taxon>Pentapetalae</taxon>
        <taxon>asterids</taxon>
        <taxon>lamiids</taxon>
        <taxon>Lamiales</taxon>
        <taxon>Lamiaceae</taxon>
        <taxon>Nepetoideae</taxon>
        <taxon>Mentheae</taxon>
        <taxon>Salviinae</taxon>
        <taxon>Salvia</taxon>
        <taxon>Salvia subgen. Calosphace</taxon>
        <taxon>core Calosphace</taxon>
    </lineage>
</organism>
<evidence type="ECO:0000259" key="1">
    <source>
        <dbReference type="Pfam" id="PF05699"/>
    </source>
</evidence>
<dbReference type="Pfam" id="PF05699">
    <property type="entry name" value="Dimer_Tnp_hAT"/>
    <property type="match status" value="1"/>
</dbReference>
<dbReference type="GO" id="GO:0046983">
    <property type="term" value="F:protein dimerization activity"/>
    <property type="evidence" value="ECO:0007669"/>
    <property type="project" value="InterPro"/>
</dbReference>
<sequence>MKHGASLGMDFSSGSHSDEMIPLLQRLQNLYYEVSEKRPRCYGANPYGELETYLAARFEYIVEPEFDILKWWSRMTMQFPVMSLIAKGILAAPALTVSVAQAFGTYGRVRVGLANV</sequence>
<name>A0A8X8ZIA3_SALSN</name>
<reference evidence="2" key="1">
    <citation type="submission" date="2018-01" db="EMBL/GenBank/DDBJ databases">
        <authorList>
            <person name="Mao J.F."/>
        </authorList>
    </citation>
    <scope>NUCLEOTIDE SEQUENCE</scope>
    <source>
        <strain evidence="2">Huo1</strain>
        <tissue evidence="2">Leaf</tissue>
    </source>
</reference>
<keyword evidence="3" id="KW-1185">Reference proteome</keyword>
<dbReference type="EMBL" id="PNBA02000012">
    <property type="protein sequence ID" value="KAG6405703.1"/>
    <property type="molecule type" value="Genomic_DNA"/>
</dbReference>
<reference evidence="2" key="2">
    <citation type="submission" date="2020-08" db="EMBL/GenBank/DDBJ databases">
        <title>Plant Genome Project.</title>
        <authorList>
            <person name="Zhang R.-G."/>
        </authorList>
    </citation>
    <scope>NUCLEOTIDE SEQUENCE</scope>
    <source>
        <strain evidence="2">Huo1</strain>
        <tissue evidence="2">Leaf</tissue>
    </source>
</reference>
<dbReference type="InterPro" id="IPR008906">
    <property type="entry name" value="HATC_C_dom"/>
</dbReference>
<dbReference type="Proteomes" id="UP000298416">
    <property type="component" value="Unassembled WGS sequence"/>
</dbReference>
<accession>A0A8X8ZIA3</accession>
<comment type="caution">
    <text evidence="2">The sequence shown here is derived from an EMBL/GenBank/DDBJ whole genome shotgun (WGS) entry which is preliminary data.</text>
</comment>
<proteinExistence type="predicted"/>
<dbReference type="AlphaFoldDB" id="A0A8X8ZIA3"/>
<dbReference type="InterPro" id="IPR012337">
    <property type="entry name" value="RNaseH-like_sf"/>
</dbReference>
<gene>
    <name evidence="2" type="ORF">SASPL_133295</name>
</gene>